<keyword evidence="8" id="KW-0833">Ubl conjugation pathway</keyword>
<proteinExistence type="predicted"/>
<feature type="region of interest" description="Disordered" evidence="12">
    <location>
        <begin position="531"/>
        <end position="598"/>
    </location>
</feature>
<reference evidence="14" key="1">
    <citation type="submission" date="2025-08" db="UniProtKB">
        <authorList>
            <consortium name="Ensembl"/>
        </authorList>
    </citation>
    <scope>IDENTIFICATION</scope>
</reference>
<dbReference type="GO" id="GO:0006302">
    <property type="term" value="P:double-strand break repair"/>
    <property type="evidence" value="ECO:0007669"/>
    <property type="project" value="TreeGrafter"/>
</dbReference>
<dbReference type="AlphaFoldDB" id="A0A3B3SKK6"/>
<evidence type="ECO:0000256" key="2">
    <source>
        <dbReference type="ARBA" id="ARBA00004123"/>
    </source>
</evidence>
<keyword evidence="15" id="KW-1185">Reference proteome</keyword>
<dbReference type="InterPro" id="IPR001841">
    <property type="entry name" value="Znf_RING"/>
</dbReference>
<evidence type="ECO:0000259" key="13">
    <source>
        <dbReference type="PROSITE" id="PS50089"/>
    </source>
</evidence>
<sequence>MAALSSGKCASGEPERKKRPRGRGWAVGGAAASLLTQDDACCPVCRDVFVGPVTLPCRHSLCSACFRQKVERSSLRCPLCRLRLSGWARDSGQWDRVRRSYPERCRRRMEQREGEAPAEVIFRAPVHICKSGEKQQEYTKTKKRMELEQQKGEKVSEQRLQKIFEVDRRQVEIKAGLRPEDLASAEMSEEKQRPQGHLRQEDGGSLKHRHNSWCGVLSDSENEEPIGRRTRHVSAFVRKIRSPPASRILQNRPGQRSKSCTDSEDDRLKNRGPLPLTSAPKASVGYSHNAGILLSSENSRSLSAPILVTDKRNTCRGMAAVAGATFVAPPTKVERSISPESNDSISEELNHFKPIVCSPCTPPKRLPNGQVVEPTIVKSTPRNLTRSLQKHTSYEASPTILQKWKQIEKDRRGSKLTSKGTITSPLAEDFNLQESPAEKKRKIHRTSLEKSTLKECRTLPTSKSDTSGRKGERESYNRRRLIFDQSPGEPGLSLTQRDKVYTPRVANSVRGTCDTAQGKVSEPVRCDGPTSSLLIDGDSKPAVCNRRAPDTQDLSRVSHARNDVKSRPTSWRGRKRSQKTKHLEDAGVAKNPKMHGDNGHSAPEFDGGCWLSHRLQQEKEDLELALKLQRQFNREFEKVDRQKTSHERYLLRSWASVDSTRRSRRISERNKHFNYSW</sequence>
<evidence type="ECO:0000256" key="5">
    <source>
        <dbReference type="ARBA" id="ARBA00022723"/>
    </source>
</evidence>
<dbReference type="OrthoDB" id="8959987at2759"/>
<dbReference type="SUPFAM" id="SSF57850">
    <property type="entry name" value="RING/U-box"/>
    <property type="match status" value="1"/>
</dbReference>
<evidence type="ECO:0000313" key="14">
    <source>
        <dbReference type="Ensembl" id="ENSPKIP00000030865.1"/>
    </source>
</evidence>
<feature type="compositionally biased region" description="Basic and acidic residues" evidence="12">
    <location>
        <begin position="188"/>
        <end position="205"/>
    </location>
</feature>
<feature type="region of interest" description="Disordered" evidence="12">
    <location>
        <begin position="177"/>
        <end position="282"/>
    </location>
</feature>
<evidence type="ECO:0000256" key="10">
    <source>
        <dbReference type="ARBA" id="ARBA00023242"/>
    </source>
</evidence>
<evidence type="ECO:0000256" key="12">
    <source>
        <dbReference type="SAM" id="MobiDB-lite"/>
    </source>
</evidence>
<evidence type="ECO:0000256" key="7">
    <source>
        <dbReference type="ARBA" id="ARBA00022771"/>
    </source>
</evidence>
<dbReference type="KEGG" id="pki:111841428"/>
<evidence type="ECO:0000256" key="4">
    <source>
        <dbReference type="ARBA" id="ARBA00022679"/>
    </source>
</evidence>
<keyword evidence="5" id="KW-0479">Metal-binding</keyword>
<dbReference type="GO" id="GO:0035861">
    <property type="term" value="C:site of double-strand break"/>
    <property type="evidence" value="ECO:0007669"/>
    <property type="project" value="TreeGrafter"/>
</dbReference>
<protein>
    <recommendedName>
        <fullName evidence="3">RING-type E3 ubiquitin transferase</fullName>
        <ecNumber evidence="3">2.3.2.27</ecNumber>
    </recommendedName>
</protein>
<name>A0A3B3SKK6_9TELE</name>
<evidence type="ECO:0000313" key="15">
    <source>
        <dbReference type="Proteomes" id="UP000261540"/>
    </source>
</evidence>
<evidence type="ECO:0000256" key="6">
    <source>
        <dbReference type="ARBA" id="ARBA00022763"/>
    </source>
</evidence>
<dbReference type="SMART" id="SM00184">
    <property type="entry name" value="RING"/>
    <property type="match status" value="1"/>
</dbReference>
<comment type="subcellular location">
    <subcellularLocation>
        <location evidence="2">Nucleus</location>
    </subcellularLocation>
</comment>
<organism evidence="14 15">
    <name type="scientific">Paramormyrops kingsleyae</name>
    <dbReference type="NCBI Taxonomy" id="1676925"/>
    <lineage>
        <taxon>Eukaryota</taxon>
        <taxon>Metazoa</taxon>
        <taxon>Chordata</taxon>
        <taxon>Craniata</taxon>
        <taxon>Vertebrata</taxon>
        <taxon>Euteleostomi</taxon>
        <taxon>Actinopterygii</taxon>
        <taxon>Neopterygii</taxon>
        <taxon>Teleostei</taxon>
        <taxon>Osteoglossocephala</taxon>
        <taxon>Osteoglossomorpha</taxon>
        <taxon>Osteoglossiformes</taxon>
        <taxon>Mormyridae</taxon>
        <taxon>Paramormyrops</taxon>
    </lineage>
</organism>
<comment type="catalytic activity">
    <reaction evidence="1">
        <text>S-ubiquitinyl-[E2 ubiquitin-conjugating enzyme]-L-cysteine + [acceptor protein]-L-lysine = [E2 ubiquitin-conjugating enzyme]-L-cysteine + N(6)-ubiquitinyl-[acceptor protein]-L-lysine.</text>
        <dbReference type="EC" id="2.3.2.27"/>
    </reaction>
</comment>
<dbReference type="InterPro" id="IPR013083">
    <property type="entry name" value="Znf_RING/FYVE/PHD"/>
</dbReference>
<evidence type="ECO:0000256" key="11">
    <source>
        <dbReference type="PROSITE-ProRule" id="PRU00175"/>
    </source>
</evidence>
<keyword evidence="9" id="KW-0862">Zinc</keyword>
<accession>A0A3B3SKK6</accession>
<dbReference type="GO" id="GO:0061630">
    <property type="term" value="F:ubiquitin protein ligase activity"/>
    <property type="evidence" value="ECO:0007669"/>
    <property type="project" value="UniProtKB-EC"/>
</dbReference>
<dbReference type="EC" id="2.3.2.27" evidence="3"/>
<dbReference type="PANTHER" id="PTHR23328">
    <property type="entry name" value="RING-TYPE DOMAIN-CONTAINING PROTEIN"/>
    <property type="match status" value="1"/>
</dbReference>
<feature type="region of interest" description="Disordered" evidence="12">
    <location>
        <begin position="435"/>
        <end position="475"/>
    </location>
</feature>
<dbReference type="GO" id="GO:0031491">
    <property type="term" value="F:nucleosome binding"/>
    <property type="evidence" value="ECO:0007669"/>
    <property type="project" value="TreeGrafter"/>
</dbReference>
<dbReference type="InterPro" id="IPR018957">
    <property type="entry name" value="Znf_C3HC4_RING-type"/>
</dbReference>
<dbReference type="PANTHER" id="PTHR23328:SF2">
    <property type="entry name" value="E3 UBIQUITIN-PROTEIN LIGASE RNF169"/>
    <property type="match status" value="1"/>
</dbReference>
<keyword evidence="6" id="KW-0227">DNA damage</keyword>
<evidence type="ECO:0000256" key="8">
    <source>
        <dbReference type="ARBA" id="ARBA00022786"/>
    </source>
</evidence>
<evidence type="ECO:0000256" key="1">
    <source>
        <dbReference type="ARBA" id="ARBA00000900"/>
    </source>
</evidence>
<keyword evidence="4" id="KW-0808">Transferase</keyword>
<reference evidence="14" key="2">
    <citation type="submission" date="2025-09" db="UniProtKB">
        <authorList>
            <consortium name="Ensembl"/>
        </authorList>
    </citation>
    <scope>IDENTIFICATION</scope>
</reference>
<dbReference type="InterPro" id="IPR051657">
    <property type="entry name" value="RNF168/RNF169_E3_ubiq-ligase"/>
</dbReference>
<feature type="compositionally biased region" description="Polar residues" evidence="12">
    <location>
        <begin position="248"/>
        <end position="260"/>
    </location>
</feature>
<keyword evidence="10" id="KW-0539">Nucleus</keyword>
<dbReference type="Proteomes" id="UP000261540">
    <property type="component" value="Unplaced"/>
</dbReference>
<evidence type="ECO:0000256" key="9">
    <source>
        <dbReference type="ARBA" id="ARBA00022833"/>
    </source>
</evidence>
<dbReference type="Gene3D" id="3.30.40.10">
    <property type="entry name" value="Zinc/RING finger domain, C3HC4 (zinc finger)"/>
    <property type="match status" value="1"/>
</dbReference>
<dbReference type="PROSITE" id="PS50089">
    <property type="entry name" value="ZF_RING_2"/>
    <property type="match status" value="1"/>
</dbReference>
<feature type="compositionally biased region" description="Basic and acidic residues" evidence="12">
    <location>
        <begin position="446"/>
        <end position="457"/>
    </location>
</feature>
<dbReference type="GO" id="GO:0005634">
    <property type="term" value="C:nucleus"/>
    <property type="evidence" value="ECO:0007669"/>
    <property type="project" value="UniProtKB-SubCell"/>
</dbReference>
<evidence type="ECO:0000256" key="3">
    <source>
        <dbReference type="ARBA" id="ARBA00012483"/>
    </source>
</evidence>
<dbReference type="Ensembl" id="ENSPKIT00000011699.1">
    <property type="protein sequence ID" value="ENSPKIP00000030865.1"/>
    <property type="gene ID" value="ENSPKIG00000011555.1"/>
</dbReference>
<dbReference type="GeneTree" id="ENSGT00940000153680"/>
<feature type="compositionally biased region" description="Basic and acidic residues" evidence="12">
    <location>
        <begin position="466"/>
        <end position="475"/>
    </location>
</feature>
<feature type="region of interest" description="Disordered" evidence="12">
    <location>
        <begin position="1"/>
        <end position="24"/>
    </location>
</feature>
<dbReference type="STRING" id="1676925.ENSPKIP00000030865"/>
<feature type="domain" description="RING-type" evidence="13">
    <location>
        <begin position="42"/>
        <end position="81"/>
    </location>
</feature>
<dbReference type="Pfam" id="PF00097">
    <property type="entry name" value="zf-C3HC4"/>
    <property type="match status" value="1"/>
</dbReference>
<dbReference type="CDD" id="cd21932">
    <property type="entry name" value="MIU2_RNF168-like"/>
    <property type="match status" value="1"/>
</dbReference>
<dbReference type="GO" id="GO:0008270">
    <property type="term" value="F:zinc ion binding"/>
    <property type="evidence" value="ECO:0007669"/>
    <property type="project" value="UniProtKB-KW"/>
</dbReference>
<dbReference type="CTD" id="254225"/>
<keyword evidence="7 11" id="KW-0863">Zinc-finger</keyword>